<evidence type="ECO:0000313" key="3">
    <source>
        <dbReference type="Proteomes" id="UP001634007"/>
    </source>
</evidence>
<keyword evidence="3" id="KW-1185">Reference proteome</keyword>
<proteinExistence type="predicted"/>
<reference evidence="2 3" key="1">
    <citation type="submission" date="2024-11" db="EMBL/GenBank/DDBJ databases">
        <title>Chromosome-level genome assembly of Eucalyptus globulus Labill. provides insights into its genome evolution.</title>
        <authorList>
            <person name="Li X."/>
        </authorList>
    </citation>
    <scope>NUCLEOTIDE SEQUENCE [LARGE SCALE GENOMIC DNA]</scope>
    <source>
        <strain evidence="2">CL2024</strain>
        <tissue evidence="2">Fresh tender leaves</tissue>
    </source>
</reference>
<comment type="caution">
    <text evidence="2">The sequence shown here is derived from an EMBL/GenBank/DDBJ whole genome shotgun (WGS) entry which is preliminary data.</text>
</comment>
<evidence type="ECO:0000313" key="2">
    <source>
        <dbReference type="EMBL" id="KAL3729045.1"/>
    </source>
</evidence>
<organism evidence="2 3">
    <name type="scientific">Eucalyptus globulus</name>
    <name type="common">Tasmanian blue gum</name>
    <dbReference type="NCBI Taxonomy" id="34317"/>
    <lineage>
        <taxon>Eukaryota</taxon>
        <taxon>Viridiplantae</taxon>
        <taxon>Streptophyta</taxon>
        <taxon>Embryophyta</taxon>
        <taxon>Tracheophyta</taxon>
        <taxon>Spermatophyta</taxon>
        <taxon>Magnoliopsida</taxon>
        <taxon>eudicotyledons</taxon>
        <taxon>Gunneridae</taxon>
        <taxon>Pentapetalae</taxon>
        <taxon>rosids</taxon>
        <taxon>malvids</taxon>
        <taxon>Myrtales</taxon>
        <taxon>Myrtaceae</taxon>
        <taxon>Myrtoideae</taxon>
        <taxon>Eucalypteae</taxon>
        <taxon>Eucalyptus</taxon>
    </lineage>
</organism>
<protein>
    <recommendedName>
        <fullName evidence="1">PsbP C-terminal domain-containing protein</fullName>
    </recommendedName>
</protein>
<name>A0ABD3JZX4_EUCGL</name>
<dbReference type="SUPFAM" id="SSF55724">
    <property type="entry name" value="Mog1p/PsbP-like"/>
    <property type="match status" value="1"/>
</dbReference>
<dbReference type="Proteomes" id="UP001634007">
    <property type="component" value="Unassembled WGS sequence"/>
</dbReference>
<sequence>MMKMIIILSLRPFLFPPSQIQFLIFDHQALRSDSVSQSPRARVSVFSLEDDTLGEFGSSQFIVDKLIQAEKPKWRKIRPGGLQVYEFEYIVDSTRGGMKRIVSAAFVTSKKLYPLNIAHLDKPENPLDTRTRMILK</sequence>
<evidence type="ECO:0000259" key="1">
    <source>
        <dbReference type="Pfam" id="PF01789"/>
    </source>
</evidence>
<dbReference type="InterPro" id="IPR016123">
    <property type="entry name" value="Mog1/PsbP_a/b/a-sand"/>
</dbReference>
<accession>A0ABD3JZX4</accession>
<dbReference type="EMBL" id="JBJKBG010000008">
    <property type="protein sequence ID" value="KAL3729045.1"/>
    <property type="molecule type" value="Genomic_DNA"/>
</dbReference>
<dbReference type="AlphaFoldDB" id="A0ABD3JZX4"/>
<gene>
    <name evidence="2" type="ORF">ACJRO7_033616</name>
</gene>
<dbReference type="InterPro" id="IPR002683">
    <property type="entry name" value="PsbP_C"/>
</dbReference>
<dbReference type="Pfam" id="PF01789">
    <property type="entry name" value="PsbP"/>
    <property type="match status" value="1"/>
</dbReference>
<feature type="domain" description="PsbP C-terminal" evidence="1">
    <location>
        <begin position="27"/>
        <end position="122"/>
    </location>
</feature>
<dbReference type="Gene3D" id="3.40.1000.10">
    <property type="entry name" value="Mog1/PsbP, alpha/beta/alpha sandwich"/>
    <property type="match status" value="1"/>
</dbReference>